<protein>
    <submittedName>
        <fullName evidence="1">Uncharacterized protein</fullName>
    </submittedName>
</protein>
<gene>
    <name evidence="1" type="ORF">F4561_005146</name>
</gene>
<keyword evidence="2" id="KW-1185">Reference proteome</keyword>
<organism evidence="1 2">
    <name type="scientific">Lipingzhangella halophila</name>
    <dbReference type="NCBI Taxonomy" id="1783352"/>
    <lineage>
        <taxon>Bacteria</taxon>
        <taxon>Bacillati</taxon>
        <taxon>Actinomycetota</taxon>
        <taxon>Actinomycetes</taxon>
        <taxon>Streptosporangiales</taxon>
        <taxon>Nocardiopsidaceae</taxon>
        <taxon>Lipingzhangella</taxon>
    </lineage>
</organism>
<proteinExistence type="predicted"/>
<reference evidence="1 2" key="1">
    <citation type="submission" date="2020-08" db="EMBL/GenBank/DDBJ databases">
        <title>Sequencing the genomes of 1000 actinobacteria strains.</title>
        <authorList>
            <person name="Klenk H.-P."/>
        </authorList>
    </citation>
    <scope>NUCLEOTIDE SEQUENCE [LARGE SCALE GENOMIC DNA]</scope>
    <source>
        <strain evidence="1 2">DSM 102030</strain>
    </source>
</reference>
<dbReference type="RefSeq" id="WP_184582320.1">
    <property type="nucleotide sequence ID" value="NZ_JACHJT010000001.1"/>
</dbReference>
<evidence type="ECO:0000313" key="1">
    <source>
        <dbReference type="EMBL" id="MBB4934326.1"/>
    </source>
</evidence>
<dbReference type="EMBL" id="JACHJT010000001">
    <property type="protein sequence ID" value="MBB4934326.1"/>
    <property type="molecule type" value="Genomic_DNA"/>
</dbReference>
<dbReference type="AlphaFoldDB" id="A0A7W7RLT3"/>
<name>A0A7W7RLT3_9ACTN</name>
<accession>A0A7W7RLT3</accession>
<sequence>MSERSPRAREISDFLAALRHRSQNPSGATGGSGDLLAWKSSLLDRIAADSEDPETRVVAAEARADLATARSTAIAAHAHEEAQRYQSSGGGEA</sequence>
<comment type="caution">
    <text evidence="1">The sequence shown here is derived from an EMBL/GenBank/DDBJ whole genome shotgun (WGS) entry which is preliminary data.</text>
</comment>
<evidence type="ECO:0000313" key="2">
    <source>
        <dbReference type="Proteomes" id="UP000523007"/>
    </source>
</evidence>
<dbReference type="Proteomes" id="UP000523007">
    <property type="component" value="Unassembled WGS sequence"/>
</dbReference>